<dbReference type="Pfam" id="PF16344">
    <property type="entry name" value="FecR_C"/>
    <property type="match status" value="1"/>
</dbReference>
<feature type="domain" description="Protein FecR C-terminal" evidence="2">
    <location>
        <begin position="320"/>
        <end position="386"/>
    </location>
</feature>
<proteinExistence type="predicted"/>
<dbReference type="PANTHER" id="PTHR30273">
    <property type="entry name" value="PERIPLASMIC SIGNAL SENSOR AND SIGMA FACTOR ACTIVATOR FECR-RELATED"/>
    <property type="match status" value="1"/>
</dbReference>
<dbReference type="Proteomes" id="UP000812270">
    <property type="component" value="Unassembled WGS sequence"/>
</dbReference>
<evidence type="ECO:0000259" key="1">
    <source>
        <dbReference type="Pfam" id="PF04773"/>
    </source>
</evidence>
<dbReference type="PANTHER" id="PTHR30273:SF2">
    <property type="entry name" value="PROTEIN FECR"/>
    <property type="match status" value="1"/>
</dbReference>
<evidence type="ECO:0000313" key="4">
    <source>
        <dbReference type="Proteomes" id="UP000812270"/>
    </source>
</evidence>
<feature type="domain" description="FecR protein" evidence="1">
    <location>
        <begin position="182"/>
        <end position="277"/>
    </location>
</feature>
<comment type="caution">
    <text evidence="3">The sequence shown here is derived from an EMBL/GenBank/DDBJ whole genome shotgun (WGS) entry which is preliminary data.</text>
</comment>
<reference evidence="3" key="1">
    <citation type="submission" date="2021-06" db="EMBL/GenBank/DDBJ databases">
        <authorList>
            <person name="Huq M.A."/>
        </authorList>
    </citation>
    <scope>NUCLEOTIDE SEQUENCE</scope>
    <source>
        <strain evidence="3">MAH-26</strain>
    </source>
</reference>
<dbReference type="InterPro" id="IPR032508">
    <property type="entry name" value="FecR_C"/>
</dbReference>
<evidence type="ECO:0000259" key="2">
    <source>
        <dbReference type="Pfam" id="PF16344"/>
    </source>
</evidence>
<dbReference type="InterPro" id="IPR006860">
    <property type="entry name" value="FecR"/>
</dbReference>
<dbReference type="GO" id="GO:0016989">
    <property type="term" value="F:sigma factor antagonist activity"/>
    <property type="evidence" value="ECO:0007669"/>
    <property type="project" value="TreeGrafter"/>
</dbReference>
<sequence length="389" mass="42757">MKSERLHYLFNQYFDRKATAEEAEELMEMLDYSGNDADVETFMQRAWQSYDPSNEVVFTKMQSEQMWSSIAPQQSSGKKVPVITLMKRIAVAASVILVAGTGIWYFSKQNKKEIPVVAKAQPDIAPGGNKAILTLGDGSSIVLDHAANGQLAMQGNTSVAKLNNGELAYNAQKGQTVFHNALATPRGGHYKITLPDGSIVWLNSASSLRFPTSFNGEKREVEMSGEAYFEIAKNVKQPFIVKVNDGSKVEVLGTHFNVMAYGDEDEAKTTLLQGAVKVDKGNTSNLLKPGQQAAIEKDGKMKVLSNVNISEVTAWKEDQFSFNSADIHSIMKQISRWYDVDVEYKGNVSASLNGNIKMSVPLSQVLEILTLAGNVKFNVQGKKIVVSQE</sequence>
<protein>
    <submittedName>
        <fullName evidence="3">FecR family protein</fullName>
    </submittedName>
</protein>
<dbReference type="AlphaFoldDB" id="A0A9E2SEK9"/>
<dbReference type="RefSeq" id="WP_217793163.1">
    <property type="nucleotide sequence ID" value="NZ_JAHSPG010000015.1"/>
</dbReference>
<organism evidence="3 4">
    <name type="scientific">Pinibacter aurantiacus</name>
    <dbReference type="NCBI Taxonomy" id="2851599"/>
    <lineage>
        <taxon>Bacteria</taxon>
        <taxon>Pseudomonadati</taxon>
        <taxon>Bacteroidota</taxon>
        <taxon>Chitinophagia</taxon>
        <taxon>Chitinophagales</taxon>
        <taxon>Chitinophagaceae</taxon>
        <taxon>Pinibacter</taxon>
    </lineage>
</organism>
<dbReference type="EMBL" id="JAHSPG010000015">
    <property type="protein sequence ID" value="MBV4359195.1"/>
    <property type="molecule type" value="Genomic_DNA"/>
</dbReference>
<dbReference type="Pfam" id="PF04773">
    <property type="entry name" value="FecR"/>
    <property type="match status" value="1"/>
</dbReference>
<evidence type="ECO:0000313" key="3">
    <source>
        <dbReference type="EMBL" id="MBV4359195.1"/>
    </source>
</evidence>
<keyword evidence="4" id="KW-1185">Reference proteome</keyword>
<dbReference type="InterPro" id="IPR012373">
    <property type="entry name" value="Ferrdict_sens_TM"/>
</dbReference>
<accession>A0A9E2SEK9</accession>
<gene>
    <name evidence="3" type="ORF">KTO63_18650</name>
</gene>
<name>A0A9E2SEK9_9BACT</name>
<dbReference type="FunFam" id="2.60.120.1440:FF:000001">
    <property type="entry name" value="Putative anti-sigma factor"/>
    <property type="match status" value="1"/>
</dbReference>